<name>A0ABT4X482_9BACI</name>
<accession>A0ABT4X482</accession>
<organism evidence="1 2">
    <name type="scientific">Bacillus changyiensis</name>
    <dbReference type="NCBI Taxonomy" id="3004103"/>
    <lineage>
        <taxon>Bacteria</taxon>
        <taxon>Bacillati</taxon>
        <taxon>Bacillota</taxon>
        <taxon>Bacilli</taxon>
        <taxon>Bacillales</taxon>
        <taxon>Bacillaceae</taxon>
        <taxon>Bacillus</taxon>
    </lineage>
</organism>
<comment type="caution">
    <text evidence="1">The sequence shown here is derived from an EMBL/GenBank/DDBJ whole genome shotgun (WGS) entry which is preliminary data.</text>
</comment>
<evidence type="ECO:0000313" key="2">
    <source>
        <dbReference type="Proteomes" id="UP001211894"/>
    </source>
</evidence>
<sequence length="108" mass="12551">MPVESKRTIYPPFLNNYNEDTTVKKYKDIVREEQKKTLDDKGKKKNVYFSFSIISQKTKATKEKESYASHDEIAWLIIIGGLANDSIPMFQYLSSEYSKVIPCNQCNE</sequence>
<dbReference type="RefSeq" id="WP_271340959.1">
    <property type="nucleotide sequence ID" value="NZ_JAQKAB010000006.1"/>
</dbReference>
<reference evidence="1 2" key="1">
    <citation type="submission" date="2023-01" db="EMBL/GenBank/DDBJ databases">
        <title>Bacillus changyiensis sp. nov., isolated from a coastal deposit.</title>
        <authorList>
            <person name="Xiao G."/>
            <person name="Lai Q."/>
            <person name="Hu Z."/>
            <person name="Shao Z."/>
        </authorList>
    </citation>
    <scope>NUCLEOTIDE SEQUENCE [LARGE SCALE GENOMIC DNA]</scope>
    <source>
        <strain evidence="1 2">CLL-7-23</strain>
    </source>
</reference>
<gene>
    <name evidence="1" type="ORF">PJ311_10865</name>
</gene>
<keyword evidence="2" id="KW-1185">Reference proteome</keyword>
<dbReference type="EMBL" id="JAQKAB010000006">
    <property type="protein sequence ID" value="MDA7027110.1"/>
    <property type="molecule type" value="Genomic_DNA"/>
</dbReference>
<protein>
    <submittedName>
        <fullName evidence="1">Uncharacterized protein</fullName>
    </submittedName>
</protein>
<dbReference type="Proteomes" id="UP001211894">
    <property type="component" value="Unassembled WGS sequence"/>
</dbReference>
<proteinExistence type="predicted"/>
<evidence type="ECO:0000313" key="1">
    <source>
        <dbReference type="EMBL" id="MDA7027110.1"/>
    </source>
</evidence>